<evidence type="ECO:0000313" key="7">
    <source>
        <dbReference type="EMBL" id="CAG8798060.1"/>
    </source>
</evidence>
<evidence type="ECO:0000256" key="3">
    <source>
        <dbReference type="ARBA" id="ARBA00023098"/>
    </source>
</evidence>
<proteinExistence type="inferred from homology"/>
<dbReference type="Proteomes" id="UP000789405">
    <property type="component" value="Unassembled WGS sequence"/>
</dbReference>
<name>A0A9N9P7R4_9GLOM</name>
<keyword evidence="8" id="KW-1185">Reference proteome</keyword>
<dbReference type="GO" id="GO:0007007">
    <property type="term" value="P:inner mitochondrial membrane organization"/>
    <property type="evidence" value="ECO:0007669"/>
    <property type="project" value="TreeGrafter"/>
</dbReference>
<comment type="caution">
    <text evidence="7">The sequence shown here is derived from an EMBL/GenBank/DDBJ whole genome shotgun (WGS) entry which is preliminary data.</text>
</comment>
<dbReference type="GO" id="GO:0031966">
    <property type="term" value="C:mitochondrial membrane"/>
    <property type="evidence" value="ECO:0007669"/>
    <property type="project" value="TreeGrafter"/>
</dbReference>
<dbReference type="EMBL" id="CAJVPY010032689">
    <property type="protein sequence ID" value="CAG8798060.1"/>
    <property type="molecule type" value="Genomic_DNA"/>
</dbReference>
<dbReference type="SUPFAM" id="SSF69593">
    <property type="entry name" value="Glycerol-3-phosphate (1)-acyltransferase"/>
    <property type="match status" value="1"/>
</dbReference>
<evidence type="ECO:0000256" key="4">
    <source>
        <dbReference type="ARBA" id="ARBA00023136"/>
    </source>
</evidence>
<gene>
    <name evidence="7" type="ORF">DERYTH_LOCUS22804</name>
</gene>
<organism evidence="7 8">
    <name type="scientific">Dentiscutata erythropus</name>
    <dbReference type="NCBI Taxonomy" id="1348616"/>
    <lineage>
        <taxon>Eukaryota</taxon>
        <taxon>Fungi</taxon>
        <taxon>Fungi incertae sedis</taxon>
        <taxon>Mucoromycota</taxon>
        <taxon>Glomeromycotina</taxon>
        <taxon>Glomeromycetes</taxon>
        <taxon>Diversisporales</taxon>
        <taxon>Gigasporaceae</taxon>
        <taxon>Dentiscutata</taxon>
    </lineage>
</organism>
<protein>
    <recommendedName>
        <fullName evidence="6">Tafazzin family protein</fullName>
    </recommendedName>
</protein>
<dbReference type="GO" id="GO:0035965">
    <property type="term" value="P:cardiolipin acyl-chain remodeling"/>
    <property type="evidence" value="ECO:0007669"/>
    <property type="project" value="TreeGrafter"/>
</dbReference>
<keyword evidence="5" id="KW-0012">Acyltransferase</keyword>
<dbReference type="PANTHER" id="PTHR12497:SF0">
    <property type="entry name" value="TAFAZZIN"/>
    <property type="match status" value="1"/>
</dbReference>
<feature type="non-terminal residue" evidence="7">
    <location>
        <position position="127"/>
    </location>
</feature>
<evidence type="ECO:0000256" key="2">
    <source>
        <dbReference type="ARBA" id="ARBA00022679"/>
    </source>
</evidence>
<comment type="subcellular location">
    <subcellularLocation>
        <location evidence="1">Membrane</location>
        <topology evidence="1">Peripheral membrane protein</topology>
    </subcellularLocation>
</comment>
<sequence length="127" mass="14806">MPPKAEEEMLMNENFKMKEPYPTLKPVEVPLPYCVDHEKMILKPATNPLWNFTLWCTITSTVLVCKICTSSYTVYNQEPFVKTSMDPNRTRPILTVSNHLSTLDDPLFWGSIPFKNFLSLHRARWTL</sequence>
<dbReference type="GO" id="GO:0047184">
    <property type="term" value="F:1-acylglycerophosphocholine O-acyltransferase activity"/>
    <property type="evidence" value="ECO:0007669"/>
    <property type="project" value="TreeGrafter"/>
</dbReference>
<evidence type="ECO:0000256" key="6">
    <source>
        <dbReference type="RuleBase" id="RU365062"/>
    </source>
</evidence>
<dbReference type="OrthoDB" id="193467at2759"/>
<keyword evidence="3" id="KW-0443">Lipid metabolism</keyword>
<dbReference type="PANTHER" id="PTHR12497">
    <property type="entry name" value="TAZ PROTEIN TAFAZZIN"/>
    <property type="match status" value="1"/>
</dbReference>
<evidence type="ECO:0000313" key="8">
    <source>
        <dbReference type="Proteomes" id="UP000789405"/>
    </source>
</evidence>
<keyword evidence="2" id="KW-0808">Transferase</keyword>
<comment type="similarity">
    <text evidence="6">Belongs to the taffazin family.</text>
</comment>
<dbReference type="InterPro" id="IPR000872">
    <property type="entry name" value="Tafazzin"/>
</dbReference>
<reference evidence="7" key="1">
    <citation type="submission" date="2021-06" db="EMBL/GenBank/DDBJ databases">
        <authorList>
            <person name="Kallberg Y."/>
            <person name="Tangrot J."/>
            <person name="Rosling A."/>
        </authorList>
    </citation>
    <scope>NUCLEOTIDE SEQUENCE</scope>
    <source>
        <strain evidence="7">MA453B</strain>
    </source>
</reference>
<dbReference type="AlphaFoldDB" id="A0A9N9P7R4"/>
<keyword evidence="4" id="KW-0472">Membrane</keyword>
<accession>A0A9N9P7R4</accession>
<evidence type="ECO:0000256" key="1">
    <source>
        <dbReference type="ARBA" id="ARBA00004170"/>
    </source>
</evidence>
<evidence type="ECO:0000256" key="5">
    <source>
        <dbReference type="ARBA" id="ARBA00023315"/>
    </source>
</evidence>